<evidence type="ECO:0000256" key="3">
    <source>
        <dbReference type="ARBA" id="ARBA00023163"/>
    </source>
</evidence>
<dbReference type="SUPFAM" id="SSF46689">
    <property type="entry name" value="Homeodomain-like"/>
    <property type="match status" value="2"/>
</dbReference>
<organism evidence="5 6">
    <name type="scientific">Amycolatopsis minnesotensis</name>
    <dbReference type="NCBI Taxonomy" id="337894"/>
    <lineage>
        <taxon>Bacteria</taxon>
        <taxon>Bacillati</taxon>
        <taxon>Actinomycetota</taxon>
        <taxon>Actinomycetes</taxon>
        <taxon>Pseudonocardiales</taxon>
        <taxon>Pseudonocardiaceae</taxon>
        <taxon>Amycolatopsis</taxon>
    </lineage>
</organism>
<proteinExistence type="predicted"/>
<evidence type="ECO:0000313" key="6">
    <source>
        <dbReference type="Proteomes" id="UP001501116"/>
    </source>
</evidence>
<dbReference type="Proteomes" id="UP001501116">
    <property type="component" value="Unassembled WGS sequence"/>
</dbReference>
<dbReference type="Gene3D" id="1.10.10.60">
    <property type="entry name" value="Homeodomain-like"/>
    <property type="match status" value="1"/>
</dbReference>
<accession>A0ABP5BB03</accession>
<keyword evidence="6" id="KW-1185">Reference proteome</keyword>
<protein>
    <submittedName>
        <fullName evidence="5">Helix-turn-helix domain-containing protein</fullName>
    </submittedName>
</protein>
<dbReference type="EMBL" id="BAAANN010000001">
    <property type="protein sequence ID" value="GAA1939285.1"/>
    <property type="molecule type" value="Genomic_DNA"/>
</dbReference>
<dbReference type="InterPro" id="IPR009057">
    <property type="entry name" value="Homeodomain-like_sf"/>
</dbReference>
<dbReference type="PROSITE" id="PS01124">
    <property type="entry name" value="HTH_ARAC_FAMILY_2"/>
    <property type="match status" value="1"/>
</dbReference>
<dbReference type="SMART" id="SM00342">
    <property type="entry name" value="HTH_ARAC"/>
    <property type="match status" value="1"/>
</dbReference>
<gene>
    <name evidence="5" type="ORF">GCM10009754_02990</name>
</gene>
<name>A0ABP5BB03_9PSEU</name>
<keyword evidence="2" id="KW-0238">DNA-binding</keyword>
<keyword evidence="1" id="KW-0805">Transcription regulation</keyword>
<sequence length="287" mass="30347">MPKKNTATATVITTSRTPFPAVPATNGMMSGVDGSSLPENGYADATLWLRPGHAVYTGPSLRLDPHSGSVACLAVGLDGSFTVHRDGHPEVLARSALIAPRVRHRLVAAGERMLFCYLDPSSTRRPACEWRMTGGDAGVRVHHRDEAELVARAEAGGDLGAWLDLAAPMSSTAGDPRISDAAAVLRKQAHRMVSAGELAAACGLSTSRFRHLFRDETGTSFRRYRLWARMLTAADLIAGGSDLTTAATEAGFATPSHFSDAFHGMFGLPPSRLLGGRVTFACGPGHS</sequence>
<dbReference type="InterPro" id="IPR050204">
    <property type="entry name" value="AraC_XylS_family_regulators"/>
</dbReference>
<evidence type="ECO:0000313" key="5">
    <source>
        <dbReference type="EMBL" id="GAA1939285.1"/>
    </source>
</evidence>
<evidence type="ECO:0000256" key="1">
    <source>
        <dbReference type="ARBA" id="ARBA00023015"/>
    </source>
</evidence>
<keyword evidence="3" id="KW-0804">Transcription</keyword>
<evidence type="ECO:0000259" key="4">
    <source>
        <dbReference type="PROSITE" id="PS01124"/>
    </source>
</evidence>
<reference evidence="6" key="1">
    <citation type="journal article" date="2019" name="Int. J. Syst. Evol. Microbiol.">
        <title>The Global Catalogue of Microorganisms (GCM) 10K type strain sequencing project: providing services to taxonomists for standard genome sequencing and annotation.</title>
        <authorList>
            <consortium name="The Broad Institute Genomics Platform"/>
            <consortium name="The Broad Institute Genome Sequencing Center for Infectious Disease"/>
            <person name="Wu L."/>
            <person name="Ma J."/>
        </authorList>
    </citation>
    <scope>NUCLEOTIDE SEQUENCE [LARGE SCALE GENOMIC DNA]</scope>
    <source>
        <strain evidence="6">JCM 14545</strain>
    </source>
</reference>
<dbReference type="InterPro" id="IPR018060">
    <property type="entry name" value="HTH_AraC"/>
</dbReference>
<comment type="caution">
    <text evidence="5">The sequence shown here is derived from an EMBL/GenBank/DDBJ whole genome shotgun (WGS) entry which is preliminary data.</text>
</comment>
<evidence type="ECO:0000256" key="2">
    <source>
        <dbReference type="ARBA" id="ARBA00023125"/>
    </source>
</evidence>
<dbReference type="PANTHER" id="PTHR46796">
    <property type="entry name" value="HTH-TYPE TRANSCRIPTIONAL ACTIVATOR RHAS-RELATED"/>
    <property type="match status" value="1"/>
</dbReference>
<feature type="domain" description="HTH araC/xylS-type" evidence="4">
    <location>
        <begin position="179"/>
        <end position="276"/>
    </location>
</feature>
<dbReference type="Pfam" id="PF12833">
    <property type="entry name" value="HTH_18"/>
    <property type="match status" value="1"/>
</dbReference>